<dbReference type="SUPFAM" id="SSF53639">
    <property type="entry name" value="AraD/HMP-PK domain-like"/>
    <property type="match status" value="1"/>
</dbReference>
<gene>
    <name evidence="1" type="ORF">Slati_3993200</name>
</gene>
<dbReference type="GO" id="GO:0019509">
    <property type="term" value="P:L-methionine salvage from methylthioadenosine"/>
    <property type="evidence" value="ECO:0007669"/>
    <property type="project" value="TreeGrafter"/>
</dbReference>
<dbReference type="AlphaFoldDB" id="A0AAW2TQK4"/>
<proteinExistence type="predicted"/>
<evidence type="ECO:0000313" key="1">
    <source>
        <dbReference type="EMBL" id="KAL0406793.1"/>
    </source>
</evidence>
<comment type="caution">
    <text evidence="1">The sequence shown here is derived from an EMBL/GenBank/DDBJ whole genome shotgun (WGS) entry which is preliminary data.</text>
</comment>
<dbReference type="EMBL" id="JACGWN010000014">
    <property type="protein sequence ID" value="KAL0406793.1"/>
    <property type="molecule type" value="Genomic_DNA"/>
</dbReference>
<dbReference type="InterPro" id="IPR036409">
    <property type="entry name" value="Aldolase_II/adducin_N_sf"/>
</dbReference>
<sequence>MAAASAAPFTINGAVKTQAYLEGSRVKETKALISELCRQFYHLGWESGTGGSITIKVP</sequence>
<accession>A0AAW2TQK4</accession>
<name>A0AAW2TQK4_9LAMI</name>
<protein>
    <submittedName>
        <fullName evidence="1">Bifunctional methylthioribulose-1-phosphate dehydratase/enolase-phosphatase E1</fullName>
    </submittedName>
</protein>
<reference evidence="1" key="1">
    <citation type="submission" date="2020-06" db="EMBL/GenBank/DDBJ databases">
        <authorList>
            <person name="Li T."/>
            <person name="Hu X."/>
            <person name="Zhang T."/>
            <person name="Song X."/>
            <person name="Zhang H."/>
            <person name="Dai N."/>
            <person name="Sheng W."/>
            <person name="Hou X."/>
            <person name="Wei L."/>
        </authorList>
    </citation>
    <scope>NUCLEOTIDE SEQUENCE</scope>
    <source>
        <strain evidence="1">KEN1</strain>
        <tissue evidence="1">Leaf</tissue>
    </source>
</reference>
<organism evidence="1">
    <name type="scientific">Sesamum latifolium</name>
    <dbReference type="NCBI Taxonomy" id="2727402"/>
    <lineage>
        <taxon>Eukaryota</taxon>
        <taxon>Viridiplantae</taxon>
        <taxon>Streptophyta</taxon>
        <taxon>Embryophyta</taxon>
        <taxon>Tracheophyta</taxon>
        <taxon>Spermatophyta</taxon>
        <taxon>Magnoliopsida</taxon>
        <taxon>eudicotyledons</taxon>
        <taxon>Gunneridae</taxon>
        <taxon>Pentapetalae</taxon>
        <taxon>asterids</taxon>
        <taxon>lamiids</taxon>
        <taxon>Lamiales</taxon>
        <taxon>Pedaliaceae</taxon>
        <taxon>Sesamum</taxon>
    </lineage>
</organism>
<dbReference type="PANTHER" id="PTHR10640">
    <property type="entry name" value="METHYLTHIORIBULOSE-1-PHOSPHATE DEHYDRATASE"/>
    <property type="match status" value="1"/>
</dbReference>
<reference evidence="1" key="2">
    <citation type="journal article" date="2024" name="Plant">
        <title>Genomic evolution and insights into agronomic trait innovations of Sesamum species.</title>
        <authorList>
            <person name="Miao H."/>
            <person name="Wang L."/>
            <person name="Qu L."/>
            <person name="Liu H."/>
            <person name="Sun Y."/>
            <person name="Le M."/>
            <person name="Wang Q."/>
            <person name="Wei S."/>
            <person name="Zheng Y."/>
            <person name="Lin W."/>
            <person name="Duan Y."/>
            <person name="Cao H."/>
            <person name="Xiong S."/>
            <person name="Wang X."/>
            <person name="Wei L."/>
            <person name="Li C."/>
            <person name="Ma Q."/>
            <person name="Ju M."/>
            <person name="Zhao R."/>
            <person name="Li G."/>
            <person name="Mu C."/>
            <person name="Tian Q."/>
            <person name="Mei H."/>
            <person name="Zhang T."/>
            <person name="Gao T."/>
            <person name="Zhang H."/>
        </authorList>
    </citation>
    <scope>NUCLEOTIDE SEQUENCE</scope>
    <source>
        <strain evidence="1">KEN1</strain>
    </source>
</reference>
<dbReference type="PANTHER" id="PTHR10640:SF7">
    <property type="entry name" value="METHYLTHIORIBULOSE-1-PHOSPHATE DEHYDRATASE"/>
    <property type="match status" value="1"/>
</dbReference>
<dbReference type="GO" id="GO:0005737">
    <property type="term" value="C:cytoplasm"/>
    <property type="evidence" value="ECO:0007669"/>
    <property type="project" value="TreeGrafter"/>
</dbReference>
<dbReference type="GO" id="GO:0046570">
    <property type="term" value="F:methylthioribulose 1-phosphate dehydratase activity"/>
    <property type="evidence" value="ECO:0007669"/>
    <property type="project" value="TreeGrafter"/>
</dbReference>